<dbReference type="InterPro" id="IPR016187">
    <property type="entry name" value="CTDL_fold"/>
</dbReference>
<name>A0ABU2WIK3_9GAMM</name>
<evidence type="ECO:0000256" key="1">
    <source>
        <dbReference type="ARBA" id="ARBA00023002"/>
    </source>
</evidence>
<dbReference type="Gene3D" id="3.90.1580.10">
    <property type="entry name" value="paralog of FGE (formylglycine-generating enzyme)"/>
    <property type="match status" value="1"/>
</dbReference>
<keyword evidence="1" id="KW-0560">Oxidoreductase</keyword>
<sequence length="423" mass="48401">MLDTICTAQSDIVEAYRFVRDRSLKLIAPLSAEDTVVQSMPDVSPTKWHLAHSSWFFEQFLLSSQCGYEPLRPGWQFLFNSYYESVGPRHNRVQRGLLSRPTLAEVIEYRHRVDDDMAPVLDRAASDPELAALINLGLHHEQQHQELMLTDIKHVFSVNPLEPSYQREAPFGLPGHALPMRFVRGSAGIVEIGHHGEGFAFDCETPRHRTLLHPYEMADRPVTNDEFRDFIRDGGYRTPSLWMSEGWARAQAEAWAGPMYWDAQAETEFTLAGRREIDPYAPVCHVSYYEADAYARWAGARLPRESEWEHLTETRVDVDAQLRAANFADAGFLHPQPAQRDEGLLQLFGDVWEWTSSPYVNYPGYKPLPGALGEYNGKFMCGQWVLRGGSCVTPVGHLRASYRNFFYPPDRWQFMGFRLAKDA</sequence>
<dbReference type="Proteomes" id="UP001254608">
    <property type="component" value="Unassembled WGS sequence"/>
</dbReference>
<accession>A0ABU2WIK3</accession>
<dbReference type="InterPro" id="IPR005532">
    <property type="entry name" value="SUMF_dom"/>
</dbReference>
<dbReference type="Pfam" id="PF03781">
    <property type="entry name" value="FGE-sulfatase"/>
    <property type="match status" value="1"/>
</dbReference>
<evidence type="ECO:0000256" key="2">
    <source>
        <dbReference type="ARBA" id="ARBA00023004"/>
    </source>
</evidence>
<dbReference type="NCBIfam" id="TIGR03440">
    <property type="entry name" value="egtB_TIGR03440"/>
    <property type="match status" value="1"/>
</dbReference>
<organism evidence="6 7">
    <name type="scientific">Banduia mediterranea</name>
    <dbReference type="NCBI Taxonomy" id="3075609"/>
    <lineage>
        <taxon>Bacteria</taxon>
        <taxon>Pseudomonadati</taxon>
        <taxon>Pseudomonadota</taxon>
        <taxon>Gammaproteobacteria</taxon>
        <taxon>Nevskiales</taxon>
        <taxon>Algiphilaceae</taxon>
        <taxon>Banduia</taxon>
    </lineage>
</organism>
<comment type="pathway">
    <text evidence="3">Amino-acid biosynthesis; ergothioneine biosynthesis.</text>
</comment>
<keyword evidence="2" id="KW-0408">Iron</keyword>
<dbReference type="InterPro" id="IPR051043">
    <property type="entry name" value="Sulfatase_Mod_Factor_Kinase"/>
</dbReference>
<evidence type="ECO:0000256" key="3">
    <source>
        <dbReference type="ARBA" id="ARBA00037882"/>
    </source>
</evidence>
<dbReference type="PANTHER" id="PTHR23150:SF36">
    <property type="entry name" value="HERCYNINE OXYGENASE"/>
    <property type="match status" value="1"/>
</dbReference>
<feature type="domain" description="DinB-like" evidence="5">
    <location>
        <begin position="16"/>
        <end position="148"/>
    </location>
</feature>
<dbReference type="PANTHER" id="PTHR23150">
    <property type="entry name" value="SULFATASE MODIFYING FACTOR 1, 2"/>
    <property type="match status" value="1"/>
</dbReference>
<keyword evidence="7" id="KW-1185">Reference proteome</keyword>
<feature type="domain" description="Sulfatase-modifying factor enzyme-like" evidence="4">
    <location>
        <begin position="185"/>
        <end position="421"/>
    </location>
</feature>
<dbReference type="EMBL" id="JAVRIC010000006">
    <property type="protein sequence ID" value="MDT0496902.1"/>
    <property type="molecule type" value="Genomic_DNA"/>
</dbReference>
<evidence type="ECO:0000259" key="4">
    <source>
        <dbReference type="Pfam" id="PF03781"/>
    </source>
</evidence>
<dbReference type="SUPFAM" id="SSF56436">
    <property type="entry name" value="C-type lectin-like"/>
    <property type="match status" value="1"/>
</dbReference>
<gene>
    <name evidence="6" type="primary">egtB</name>
    <name evidence="6" type="ORF">RM530_05925</name>
</gene>
<evidence type="ECO:0000259" key="5">
    <source>
        <dbReference type="Pfam" id="PF12867"/>
    </source>
</evidence>
<protein>
    <submittedName>
        <fullName evidence="6">Ergothioneine biosynthesis protein EgtB</fullName>
    </submittedName>
</protein>
<dbReference type="InterPro" id="IPR024775">
    <property type="entry name" value="DinB-like"/>
</dbReference>
<dbReference type="InterPro" id="IPR017806">
    <property type="entry name" value="EgtB"/>
</dbReference>
<evidence type="ECO:0000313" key="7">
    <source>
        <dbReference type="Proteomes" id="UP001254608"/>
    </source>
</evidence>
<proteinExistence type="predicted"/>
<evidence type="ECO:0000313" key="6">
    <source>
        <dbReference type="EMBL" id="MDT0496902.1"/>
    </source>
</evidence>
<comment type="caution">
    <text evidence="6">The sequence shown here is derived from an EMBL/GenBank/DDBJ whole genome shotgun (WGS) entry which is preliminary data.</text>
</comment>
<dbReference type="Pfam" id="PF12867">
    <property type="entry name" value="DinB_2"/>
    <property type="match status" value="1"/>
</dbReference>
<dbReference type="InterPro" id="IPR042095">
    <property type="entry name" value="SUMF_sf"/>
</dbReference>
<reference evidence="6 7" key="1">
    <citation type="submission" date="2023-09" db="EMBL/GenBank/DDBJ databases">
        <authorList>
            <person name="Rey-Velasco X."/>
        </authorList>
    </citation>
    <scope>NUCLEOTIDE SEQUENCE [LARGE SCALE GENOMIC DNA]</scope>
    <source>
        <strain evidence="6 7">W345</strain>
    </source>
</reference>
<dbReference type="RefSeq" id="WP_311364296.1">
    <property type="nucleotide sequence ID" value="NZ_JAVRIC010000006.1"/>
</dbReference>